<evidence type="ECO:0000256" key="7">
    <source>
        <dbReference type="ARBA" id="ARBA00022741"/>
    </source>
</evidence>
<evidence type="ECO:0000256" key="11">
    <source>
        <dbReference type="ARBA" id="ARBA00033354"/>
    </source>
</evidence>
<evidence type="ECO:0000256" key="5">
    <source>
        <dbReference type="ARBA" id="ARBA00022573"/>
    </source>
</evidence>
<accession>A0ABP3KC70</accession>
<evidence type="ECO:0000256" key="12">
    <source>
        <dbReference type="ARBA" id="ARBA00048555"/>
    </source>
</evidence>
<dbReference type="Gene3D" id="3.30.450.150">
    <property type="entry name" value="Haem-degrading domain"/>
    <property type="match status" value="1"/>
</dbReference>
<protein>
    <recommendedName>
        <fullName evidence="4">Corrinoid adenosyltransferase</fullName>
        <ecNumber evidence="3">2.5.1.17</ecNumber>
    </recommendedName>
    <alternativeName>
        <fullName evidence="9">Cob(II)alamin adenosyltransferase</fullName>
    </alternativeName>
    <alternativeName>
        <fullName evidence="11">Cob(II)yrinic acid a,c-diamide adenosyltransferase</fullName>
    </alternativeName>
    <alternativeName>
        <fullName evidence="10">Cobinamide/cobalamin adenosyltransferase</fullName>
    </alternativeName>
</protein>
<evidence type="ECO:0000256" key="1">
    <source>
        <dbReference type="ARBA" id="ARBA00005121"/>
    </source>
</evidence>
<evidence type="ECO:0000256" key="8">
    <source>
        <dbReference type="ARBA" id="ARBA00022840"/>
    </source>
</evidence>
<dbReference type="InterPro" id="IPR038084">
    <property type="entry name" value="PduO/GlcC-like_sf"/>
</dbReference>
<evidence type="ECO:0000256" key="10">
    <source>
        <dbReference type="ARBA" id="ARBA00033334"/>
    </source>
</evidence>
<name>A0ABP3KC70_9LACT</name>
<evidence type="ECO:0000256" key="6">
    <source>
        <dbReference type="ARBA" id="ARBA00022679"/>
    </source>
</evidence>
<evidence type="ECO:0000256" key="9">
    <source>
        <dbReference type="ARBA" id="ARBA00031529"/>
    </source>
</evidence>
<dbReference type="PANTHER" id="PTHR12213:SF0">
    <property type="entry name" value="CORRINOID ADENOSYLTRANSFERASE MMAB"/>
    <property type="match status" value="1"/>
</dbReference>
<sequence length="329" mass="36782">MGIYTKTGDKGETSLFDGSRVKKYSDRVNTYGTMDELNSFISLAEKMVNRTETRDILVKIQKTMFLVSAEIATTNMSKLKNKSDIIEADHIEFLEQVIDIFSKELPKVTSFVLPGKCVSAAQLHVARTVCRRAERELIQLSQTETIRSELIMYLNRLSDCLYILARIEDEDDYIKKIIKKVSEQYEKAVNDPTQKTEAQNKNLYSQAREMMDKAVNKAKELDIPVTIAVVDDSGRRIAEFRMEDALLVSLDLAVRKAYTAVAMKSPTHELKDITQPEADLYQLESNTEGKIVSFGGGLPIYSNGKIIGAIGVSGGSVEEDILIAEASIC</sequence>
<dbReference type="EC" id="2.5.1.17" evidence="3"/>
<comment type="pathway">
    <text evidence="1">Cofactor biosynthesis; adenosylcobalamin biosynthesis; adenosylcobalamin from cob(II)yrinate a,c-diamide: step 2/7.</text>
</comment>
<dbReference type="PIRSF" id="PIRSF036411">
    <property type="entry name" value="ATR_PduO"/>
    <property type="match status" value="1"/>
</dbReference>
<dbReference type="InterPro" id="IPR036451">
    <property type="entry name" value="CblAdoTrfase-like_sf"/>
</dbReference>
<keyword evidence="7" id="KW-0547">Nucleotide-binding</keyword>
<dbReference type="Gene3D" id="1.20.1200.10">
    <property type="entry name" value="Cobalamin adenosyltransferase-like"/>
    <property type="match status" value="1"/>
</dbReference>
<comment type="caution">
    <text evidence="15">The sequence shown here is derived from an EMBL/GenBank/DDBJ whole genome shotgun (WGS) entry which is preliminary data.</text>
</comment>
<evidence type="ECO:0000256" key="2">
    <source>
        <dbReference type="ARBA" id="ARBA00007487"/>
    </source>
</evidence>
<keyword evidence="5" id="KW-0169">Cobalamin biosynthesis</keyword>
<dbReference type="InterPro" id="IPR005624">
    <property type="entry name" value="PduO/GlcC-like"/>
</dbReference>
<evidence type="ECO:0000256" key="13">
    <source>
        <dbReference type="ARBA" id="ARBA00048692"/>
    </source>
</evidence>
<keyword evidence="8" id="KW-0067">ATP-binding</keyword>
<dbReference type="Proteomes" id="UP001410648">
    <property type="component" value="Unassembled WGS sequence"/>
</dbReference>
<dbReference type="InterPro" id="IPR029499">
    <property type="entry name" value="PduO-typ"/>
</dbReference>
<dbReference type="SUPFAM" id="SSF143744">
    <property type="entry name" value="GlcG-like"/>
    <property type="match status" value="1"/>
</dbReference>
<comment type="similarity">
    <text evidence="2">Belongs to the Cob(I)alamin adenosyltransferase family.</text>
</comment>
<dbReference type="InterPro" id="IPR016030">
    <property type="entry name" value="CblAdoTrfase-like"/>
</dbReference>
<dbReference type="Pfam" id="PF01923">
    <property type="entry name" value="Cob_adeno_trans"/>
    <property type="match status" value="1"/>
</dbReference>
<comment type="catalytic activity">
    <reaction evidence="12">
        <text>2 cob(II)yrinate a,c diamide + reduced [electron-transfer flavoprotein] + 2 ATP = 2 adenosylcob(III)yrinate a,c-diamide + 2 triphosphate + oxidized [electron-transfer flavoprotein] + 3 H(+)</text>
        <dbReference type="Rhea" id="RHEA:11528"/>
        <dbReference type="Rhea" id="RHEA-COMP:10685"/>
        <dbReference type="Rhea" id="RHEA-COMP:10686"/>
        <dbReference type="ChEBI" id="CHEBI:15378"/>
        <dbReference type="ChEBI" id="CHEBI:18036"/>
        <dbReference type="ChEBI" id="CHEBI:30616"/>
        <dbReference type="ChEBI" id="CHEBI:57692"/>
        <dbReference type="ChEBI" id="CHEBI:58307"/>
        <dbReference type="ChEBI" id="CHEBI:58503"/>
        <dbReference type="ChEBI" id="CHEBI:58537"/>
        <dbReference type="EC" id="2.5.1.17"/>
    </reaction>
</comment>
<feature type="domain" description="Cobalamin adenosyltransferase-like" evidence="14">
    <location>
        <begin position="3"/>
        <end position="167"/>
    </location>
</feature>
<keyword evidence="16" id="KW-1185">Reference proteome</keyword>
<dbReference type="PANTHER" id="PTHR12213">
    <property type="entry name" value="CORRINOID ADENOSYLTRANSFERASE"/>
    <property type="match status" value="1"/>
</dbReference>
<gene>
    <name evidence="15" type="ORF">GCM10008936_03110</name>
</gene>
<evidence type="ECO:0000256" key="4">
    <source>
        <dbReference type="ARBA" id="ARBA00020963"/>
    </source>
</evidence>
<reference evidence="16" key="1">
    <citation type="journal article" date="2019" name="Int. J. Syst. Evol. Microbiol.">
        <title>The Global Catalogue of Microorganisms (GCM) 10K type strain sequencing project: providing services to taxonomists for standard genome sequencing and annotation.</title>
        <authorList>
            <consortium name="The Broad Institute Genomics Platform"/>
            <consortium name="The Broad Institute Genome Sequencing Center for Infectious Disease"/>
            <person name="Wu L."/>
            <person name="Ma J."/>
        </authorList>
    </citation>
    <scope>NUCLEOTIDE SEQUENCE [LARGE SCALE GENOMIC DNA]</scope>
    <source>
        <strain evidence="16">JCM 14232</strain>
    </source>
</reference>
<evidence type="ECO:0000313" key="16">
    <source>
        <dbReference type="Proteomes" id="UP001410648"/>
    </source>
</evidence>
<dbReference type="SUPFAM" id="SSF89028">
    <property type="entry name" value="Cobalamin adenosyltransferase-like"/>
    <property type="match status" value="1"/>
</dbReference>
<proteinExistence type="inferred from homology"/>
<keyword evidence="6" id="KW-0808">Transferase</keyword>
<dbReference type="NCBIfam" id="TIGR00636">
    <property type="entry name" value="PduO_Nterm"/>
    <property type="match status" value="1"/>
</dbReference>
<comment type="catalytic activity">
    <reaction evidence="13">
        <text>2 cob(II)alamin + reduced [electron-transfer flavoprotein] + 2 ATP = 2 adenosylcob(III)alamin + 2 triphosphate + oxidized [electron-transfer flavoprotein] + 3 H(+)</text>
        <dbReference type="Rhea" id="RHEA:28671"/>
        <dbReference type="Rhea" id="RHEA-COMP:10685"/>
        <dbReference type="Rhea" id="RHEA-COMP:10686"/>
        <dbReference type="ChEBI" id="CHEBI:15378"/>
        <dbReference type="ChEBI" id="CHEBI:16304"/>
        <dbReference type="ChEBI" id="CHEBI:18036"/>
        <dbReference type="ChEBI" id="CHEBI:18408"/>
        <dbReference type="ChEBI" id="CHEBI:30616"/>
        <dbReference type="ChEBI" id="CHEBI:57692"/>
        <dbReference type="ChEBI" id="CHEBI:58307"/>
        <dbReference type="EC" id="2.5.1.17"/>
    </reaction>
</comment>
<organism evidence="15 16">
    <name type="scientific">Alkalibacterium indicireducens</name>
    <dbReference type="NCBI Taxonomy" id="398758"/>
    <lineage>
        <taxon>Bacteria</taxon>
        <taxon>Bacillati</taxon>
        <taxon>Bacillota</taxon>
        <taxon>Bacilli</taxon>
        <taxon>Lactobacillales</taxon>
        <taxon>Carnobacteriaceae</taxon>
        <taxon>Alkalibacterium</taxon>
    </lineage>
</organism>
<evidence type="ECO:0000313" key="15">
    <source>
        <dbReference type="EMBL" id="GAA0476062.1"/>
    </source>
</evidence>
<dbReference type="InterPro" id="IPR009221">
    <property type="entry name" value="PduO"/>
</dbReference>
<dbReference type="RefSeq" id="WP_346023829.1">
    <property type="nucleotide sequence ID" value="NZ_BAAADA010000025.1"/>
</dbReference>
<evidence type="ECO:0000259" key="14">
    <source>
        <dbReference type="Pfam" id="PF01923"/>
    </source>
</evidence>
<dbReference type="Pfam" id="PF03928">
    <property type="entry name" value="HbpS-like"/>
    <property type="match status" value="1"/>
</dbReference>
<evidence type="ECO:0000256" key="3">
    <source>
        <dbReference type="ARBA" id="ARBA00012454"/>
    </source>
</evidence>
<dbReference type="EMBL" id="BAAADA010000025">
    <property type="protein sequence ID" value="GAA0476062.1"/>
    <property type="molecule type" value="Genomic_DNA"/>
</dbReference>